<organism evidence="1 2">
    <name type="scientific">Hymenobacter ruricola</name>
    <dbReference type="NCBI Taxonomy" id="2791023"/>
    <lineage>
        <taxon>Bacteria</taxon>
        <taxon>Pseudomonadati</taxon>
        <taxon>Bacteroidota</taxon>
        <taxon>Cytophagia</taxon>
        <taxon>Cytophagales</taxon>
        <taxon>Hymenobacteraceae</taxon>
        <taxon>Hymenobacter</taxon>
    </lineage>
</organism>
<dbReference type="Pfam" id="PF05593">
    <property type="entry name" value="RHS_repeat"/>
    <property type="match status" value="1"/>
</dbReference>
<evidence type="ECO:0000313" key="1">
    <source>
        <dbReference type="EMBL" id="MBF9224236.1"/>
    </source>
</evidence>
<comment type="caution">
    <text evidence="1">The sequence shown here is derived from an EMBL/GenBank/DDBJ whole genome shotgun (WGS) entry which is preliminary data.</text>
</comment>
<protein>
    <recommendedName>
        <fullName evidence="3">RHS repeat protein</fullName>
    </recommendedName>
</protein>
<reference evidence="1 2" key="1">
    <citation type="submission" date="2020-11" db="EMBL/GenBank/DDBJ databases">
        <authorList>
            <person name="Kim M.K."/>
        </authorList>
    </citation>
    <scope>NUCLEOTIDE SEQUENCE [LARGE SCALE GENOMIC DNA]</scope>
    <source>
        <strain evidence="1 2">BT662</strain>
    </source>
</reference>
<sequence>MLQEVRYFDDHGEETSRGAYAYNRRGLCVAYVTTERGTRSQLTRYTYDRAHRLVHGLTLGAHNDTSALLA</sequence>
<accession>A0ABS0IB79</accession>
<evidence type="ECO:0000313" key="2">
    <source>
        <dbReference type="Proteomes" id="UP000618931"/>
    </source>
</evidence>
<gene>
    <name evidence="1" type="ORF">I2H31_24245</name>
</gene>
<evidence type="ECO:0008006" key="3">
    <source>
        <dbReference type="Google" id="ProtNLM"/>
    </source>
</evidence>
<dbReference type="InterPro" id="IPR031325">
    <property type="entry name" value="RHS_repeat"/>
</dbReference>
<dbReference type="Proteomes" id="UP000618931">
    <property type="component" value="Unassembled WGS sequence"/>
</dbReference>
<dbReference type="EMBL" id="JADQDM010000025">
    <property type="protein sequence ID" value="MBF9224236.1"/>
    <property type="molecule type" value="Genomic_DNA"/>
</dbReference>
<proteinExistence type="predicted"/>
<name>A0ABS0IB79_9BACT</name>
<keyword evidence="2" id="KW-1185">Reference proteome</keyword>